<name>A0A166LRK2_9AGAM</name>
<protein>
    <submittedName>
        <fullName evidence="2">Uncharacterized protein</fullName>
    </submittedName>
</protein>
<accession>A0A166LRK2</accession>
<evidence type="ECO:0000313" key="3">
    <source>
        <dbReference type="Proteomes" id="UP000076532"/>
    </source>
</evidence>
<sequence>MAPSKRSSGKRCLSPTDAASEPKPKRVATSKPSTKKAPKKAALKNSAPKRGAAAKIPSPEPRVDIDGESDHEAGVSAESAVESVQSPSTVNEPLEPGLFHLYAQGLEEFGEAYLPGLAAVPEWEALYHALRNAESTPDYTMKFTIGRDSGDDSDEEEAIAKPSSFDPFSGRALQTDVHFGRIECKPPITERAKADFTALAVSLRYHSSLSFTEDELGVFWDPEAMAADGVGIKGKLTMPGESQCMISSSGHFKIRRAWEGNSENGKMEVFEGYLKYGRVDERMKRKGVDVSEEHQDSFWAIRPLRVQ</sequence>
<gene>
    <name evidence="2" type="ORF">FIBSPDRAFT_858500</name>
</gene>
<feature type="region of interest" description="Disordered" evidence="1">
    <location>
        <begin position="1"/>
        <end position="92"/>
    </location>
</feature>
<keyword evidence="3" id="KW-1185">Reference proteome</keyword>
<dbReference type="AlphaFoldDB" id="A0A166LRK2"/>
<evidence type="ECO:0000313" key="2">
    <source>
        <dbReference type="EMBL" id="KZP23248.1"/>
    </source>
</evidence>
<feature type="compositionally biased region" description="Basic and acidic residues" evidence="1">
    <location>
        <begin position="61"/>
        <end position="73"/>
    </location>
</feature>
<dbReference type="Proteomes" id="UP000076532">
    <property type="component" value="Unassembled WGS sequence"/>
</dbReference>
<reference evidence="2 3" key="1">
    <citation type="journal article" date="2016" name="Mol. Biol. Evol.">
        <title>Comparative Genomics of Early-Diverging Mushroom-Forming Fungi Provides Insights into the Origins of Lignocellulose Decay Capabilities.</title>
        <authorList>
            <person name="Nagy L.G."/>
            <person name="Riley R."/>
            <person name="Tritt A."/>
            <person name="Adam C."/>
            <person name="Daum C."/>
            <person name="Floudas D."/>
            <person name="Sun H."/>
            <person name="Yadav J.S."/>
            <person name="Pangilinan J."/>
            <person name="Larsson K.H."/>
            <person name="Matsuura K."/>
            <person name="Barry K."/>
            <person name="Labutti K."/>
            <person name="Kuo R."/>
            <person name="Ohm R.A."/>
            <person name="Bhattacharya S.S."/>
            <person name="Shirouzu T."/>
            <person name="Yoshinaga Y."/>
            <person name="Martin F.M."/>
            <person name="Grigoriev I.V."/>
            <person name="Hibbett D.S."/>
        </authorList>
    </citation>
    <scope>NUCLEOTIDE SEQUENCE [LARGE SCALE GENOMIC DNA]</scope>
    <source>
        <strain evidence="2 3">CBS 109695</strain>
    </source>
</reference>
<feature type="compositionally biased region" description="Low complexity" evidence="1">
    <location>
        <begin position="74"/>
        <end position="84"/>
    </location>
</feature>
<proteinExistence type="predicted"/>
<feature type="compositionally biased region" description="Basic residues" evidence="1">
    <location>
        <begin position="25"/>
        <end position="42"/>
    </location>
</feature>
<evidence type="ECO:0000256" key="1">
    <source>
        <dbReference type="SAM" id="MobiDB-lite"/>
    </source>
</evidence>
<organism evidence="2 3">
    <name type="scientific">Athelia psychrophila</name>
    <dbReference type="NCBI Taxonomy" id="1759441"/>
    <lineage>
        <taxon>Eukaryota</taxon>
        <taxon>Fungi</taxon>
        <taxon>Dikarya</taxon>
        <taxon>Basidiomycota</taxon>
        <taxon>Agaricomycotina</taxon>
        <taxon>Agaricomycetes</taxon>
        <taxon>Agaricomycetidae</taxon>
        <taxon>Atheliales</taxon>
        <taxon>Atheliaceae</taxon>
        <taxon>Athelia</taxon>
    </lineage>
</organism>
<dbReference type="EMBL" id="KV417533">
    <property type="protein sequence ID" value="KZP23248.1"/>
    <property type="molecule type" value="Genomic_DNA"/>
</dbReference>